<comment type="similarity">
    <text evidence="1">Belongs to the proteasome subunit S5B/HSM3 family.</text>
</comment>
<dbReference type="SUPFAM" id="SSF48371">
    <property type="entry name" value="ARM repeat"/>
    <property type="match status" value="1"/>
</dbReference>
<dbReference type="GO" id="GO:0043248">
    <property type="term" value="P:proteasome assembly"/>
    <property type="evidence" value="ECO:0007669"/>
    <property type="project" value="InterPro"/>
</dbReference>
<dbReference type="InterPro" id="IPR011989">
    <property type="entry name" value="ARM-like"/>
</dbReference>
<dbReference type="OrthoDB" id="10250600at2759"/>
<dbReference type="InterPro" id="IPR016024">
    <property type="entry name" value="ARM-type_fold"/>
</dbReference>
<dbReference type="Gene3D" id="1.25.10.10">
    <property type="entry name" value="Leucine-rich Repeat Variant"/>
    <property type="match status" value="1"/>
</dbReference>
<gene>
    <name evidence="3" type="ORF">KP79_PYT04406</name>
</gene>
<dbReference type="PANTHER" id="PTHR13554:SF10">
    <property type="entry name" value="26S PROTEASOME NON-ATPASE REGULATORY SUBUNIT 5"/>
    <property type="match status" value="1"/>
</dbReference>
<dbReference type="InterPro" id="IPR001611">
    <property type="entry name" value="Leu-rich_rpt"/>
</dbReference>
<dbReference type="EMBL" id="NEDP02000942">
    <property type="protein sequence ID" value="OWF54683.1"/>
    <property type="molecule type" value="Genomic_DNA"/>
</dbReference>
<dbReference type="InterPro" id="IPR019538">
    <property type="entry name" value="PSMD5"/>
</dbReference>
<dbReference type="GO" id="GO:0005829">
    <property type="term" value="C:cytosol"/>
    <property type="evidence" value="ECO:0007669"/>
    <property type="project" value="TreeGrafter"/>
</dbReference>
<dbReference type="GO" id="GO:0000502">
    <property type="term" value="C:proteasome complex"/>
    <property type="evidence" value="ECO:0007669"/>
    <property type="project" value="UniProtKB-KW"/>
</dbReference>
<dbReference type="Pfam" id="PF10508">
    <property type="entry name" value="Proteasom_PSMB"/>
    <property type="match status" value="1"/>
</dbReference>
<dbReference type="Proteomes" id="UP000242188">
    <property type="component" value="Unassembled WGS sequence"/>
</dbReference>
<dbReference type="STRING" id="6573.A0A210R0X3"/>
<keyword evidence="4" id="KW-1185">Reference proteome</keyword>
<reference evidence="3 4" key="1">
    <citation type="journal article" date="2017" name="Nat. Ecol. Evol.">
        <title>Scallop genome provides insights into evolution of bilaterian karyotype and development.</title>
        <authorList>
            <person name="Wang S."/>
            <person name="Zhang J."/>
            <person name="Jiao W."/>
            <person name="Li J."/>
            <person name="Xun X."/>
            <person name="Sun Y."/>
            <person name="Guo X."/>
            <person name="Huan P."/>
            <person name="Dong B."/>
            <person name="Zhang L."/>
            <person name="Hu X."/>
            <person name="Sun X."/>
            <person name="Wang J."/>
            <person name="Zhao C."/>
            <person name="Wang Y."/>
            <person name="Wang D."/>
            <person name="Huang X."/>
            <person name="Wang R."/>
            <person name="Lv J."/>
            <person name="Li Y."/>
            <person name="Zhang Z."/>
            <person name="Liu B."/>
            <person name="Lu W."/>
            <person name="Hui Y."/>
            <person name="Liang J."/>
            <person name="Zhou Z."/>
            <person name="Hou R."/>
            <person name="Li X."/>
            <person name="Liu Y."/>
            <person name="Li H."/>
            <person name="Ning X."/>
            <person name="Lin Y."/>
            <person name="Zhao L."/>
            <person name="Xing Q."/>
            <person name="Dou J."/>
            <person name="Li Y."/>
            <person name="Mao J."/>
            <person name="Guo H."/>
            <person name="Dou H."/>
            <person name="Li T."/>
            <person name="Mu C."/>
            <person name="Jiang W."/>
            <person name="Fu Q."/>
            <person name="Fu X."/>
            <person name="Miao Y."/>
            <person name="Liu J."/>
            <person name="Yu Q."/>
            <person name="Li R."/>
            <person name="Liao H."/>
            <person name="Li X."/>
            <person name="Kong Y."/>
            <person name="Jiang Z."/>
            <person name="Chourrout D."/>
            <person name="Li R."/>
            <person name="Bao Z."/>
        </authorList>
    </citation>
    <scope>NUCLEOTIDE SEQUENCE [LARGE SCALE GENOMIC DNA]</scope>
    <source>
        <strain evidence="3 4">PY_sf001</strain>
    </source>
</reference>
<dbReference type="PROSITE" id="PS51450">
    <property type="entry name" value="LRR"/>
    <property type="match status" value="1"/>
</dbReference>
<evidence type="ECO:0000313" key="4">
    <source>
        <dbReference type="Proteomes" id="UP000242188"/>
    </source>
</evidence>
<accession>A0A210R0X3</accession>
<keyword evidence="3" id="KW-0647">Proteasome</keyword>
<protein>
    <recommendedName>
        <fullName evidence="2">26S proteasome non-ATPase regulatory subunit 5</fullName>
    </recommendedName>
</protein>
<sequence>MASDIVRLLGSLSLSDNPIEKLEELKTVIFAIHPSVLASHIGNLSFQQLFSLLNTENGDQLELCCDILSRLLTALGPPAVLSNFYTELSHGLSHKAICVQCLSLQQLQLVSEDNQALEELLRRDDILHQIIRLISCDSVDVSSKAIKVISCLGQSAMGLTALYTTTLLQTLQQVMDSNETVRFRVYELLVKIRQMSVVSLEYTYESGMLQQLLNEVHKDDILLQLNCIELLSDLALSEHCLVFLDQQGIISKLDNMIASVESDPMAGLLLPGLIKFFGGMARFHPKEVCSEKSVFMNTVLDNTSNSAMASMAIQTVGFIGSTPEGKVALDKWGGKLSASVSDIAAVLRSGTTELKINALQAVERLLTLKVEDQTTELLALTEKWFNLLGREPLRTILEITQQPFTDLRCVAYQVFVAMATQQWAQECMNKFPGLTEFLLDRLTESTKEGKDAKHALVKTLAESPFAANSFGNPFYVKLKAYCVQGPYFLRAQAEVAMEGE</sequence>
<proteinExistence type="inferred from homology"/>
<name>A0A210R0X3_MIZYE</name>
<evidence type="ECO:0000256" key="1">
    <source>
        <dbReference type="ARBA" id="ARBA00006823"/>
    </source>
</evidence>
<dbReference type="PANTHER" id="PTHR13554">
    <property type="entry name" value="26S PROTEASOME NON-ATPASE REGULATORY SUBUNIT 5-RELATED"/>
    <property type="match status" value="1"/>
</dbReference>
<dbReference type="AlphaFoldDB" id="A0A210R0X3"/>
<evidence type="ECO:0000313" key="3">
    <source>
        <dbReference type="EMBL" id="OWF54683.1"/>
    </source>
</evidence>
<comment type="caution">
    <text evidence="3">The sequence shown here is derived from an EMBL/GenBank/DDBJ whole genome shotgun (WGS) entry which is preliminary data.</text>
</comment>
<organism evidence="3 4">
    <name type="scientific">Mizuhopecten yessoensis</name>
    <name type="common">Japanese scallop</name>
    <name type="synonym">Patinopecten yessoensis</name>
    <dbReference type="NCBI Taxonomy" id="6573"/>
    <lineage>
        <taxon>Eukaryota</taxon>
        <taxon>Metazoa</taxon>
        <taxon>Spiralia</taxon>
        <taxon>Lophotrochozoa</taxon>
        <taxon>Mollusca</taxon>
        <taxon>Bivalvia</taxon>
        <taxon>Autobranchia</taxon>
        <taxon>Pteriomorphia</taxon>
        <taxon>Pectinida</taxon>
        <taxon>Pectinoidea</taxon>
        <taxon>Pectinidae</taxon>
        <taxon>Mizuhopecten</taxon>
    </lineage>
</organism>
<evidence type="ECO:0000256" key="2">
    <source>
        <dbReference type="ARBA" id="ARBA00014933"/>
    </source>
</evidence>